<evidence type="ECO:0000256" key="1">
    <source>
        <dbReference type="SAM" id="SignalP"/>
    </source>
</evidence>
<dbReference type="Proteomes" id="UP000707206">
    <property type="component" value="Unassembled WGS sequence"/>
</dbReference>
<evidence type="ECO:0000259" key="2">
    <source>
        <dbReference type="Pfam" id="PF00144"/>
    </source>
</evidence>
<dbReference type="EMBL" id="VIKU02000004">
    <property type="protein sequence ID" value="NHF60696.1"/>
    <property type="molecule type" value="Genomic_DNA"/>
</dbReference>
<name>A0A967AUM8_9FLAO</name>
<dbReference type="RefSeq" id="WP_152575184.1">
    <property type="nucleotide sequence ID" value="NZ_VIKU02000004.1"/>
</dbReference>
<evidence type="ECO:0000313" key="3">
    <source>
        <dbReference type="EMBL" id="NHF60696.1"/>
    </source>
</evidence>
<dbReference type="PANTHER" id="PTHR46825:SF9">
    <property type="entry name" value="BETA-LACTAMASE-RELATED DOMAIN-CONTAINING PROTEIN"/>
    <property type="match status" value="1"/>
</dbReference>
<feature type="domain" description="Beta-lactamase-related" evidence="2">
    <location>
        <begin position="31"/>
        <end position="379"/>
    </location>
</feature>
<reference evidence="3" key="2">
    <citation type="submission" date="2020-03" db="EMBL/GenBank/DDBJ databases">
        <title>Flavobacteriaceae bacterium strain TP-CH-4, a member of the family Flavobacteriaceae isolated from a deep-sea seamount.</title>
        <authorList>
            <person name="Zhang D.-C."/>
        </authorList>
    </citation>
    <scope>NUCLEOTIDE SEQUENCE</scope>
    <source>
        <strain evidence="3">TP-CH-4</strain>
    </source>
</reference>
<comment type="caution">
    <text evidence="3">The sequence shown here is derived from an EMBL/GenBank/DDBJ whole genome shotgun (WGS) entry which is preliminary data.</text>
</comment>
<dbReference type="Pfam" id="PF00144">
    <property type="entry name" value="Beta-lactamase"/>
    <property type="match status" value="1"/>
</dbReference>
<dbReference type="InterPro" id="IPR001466">
    <property type="entry name" value="Beta-lactam-related"/>
</dbReference>
<organism evidence="3 4">
    <name type="scientific">Pelagihabitans pacificus</name>
    <dbReference type="NCBI Taxonomy" id="2696054"/>
    <lineage>
        <taxon>Bacteria</taxon>
        <taxon>Pseudomonadati</taxon>
        <taxon>Bacteroidota</taxon>
        <taxon>Flavobacteriia</taxon>
        <taxon>Flavobacteriales</taxon>
        <taxon>Flavobacteriaceae</taxon>
        <taxon>Pelagihabitans</taxon>
    </lineage>
</organism>
<feature type="chain" id="PRO_5037029641" evidence="1">
    <location>
        <begin position="22"/>
        <end position="405"/>
    </location>
</feature>
<keyword evidence="1" id="KW-0732">Signal</keyword>
<sequence length="405" mass="45339">MKKVPLVTLLTLCFQMLIAQGIDSLGLQLQKIVDTTEIPGFAVAVVGKDRILYKKGFGFADVEQGIPYTDKTIHNIGSTTKTLIAFSLMKLVDEGKISLDDPINKYLPFKVVHPSFPESDITIRQLATHTSSLTDGVDDLLIEKSYLFHGPINFKKEELPEDYFDYFEIYQTNHAVSMSEFLKNIYTPEGAWYESSNFLEVSPGTAYHYTNIGATLLAFIIEQVSLTDFAEYTKQILFGPLNMSHSFWALDAVPKDVLASLYLSNGLKIPHYELITYPDGGLFTNISDFSVYLMEMIKGINGESSLLSTTWYTEMMQNQLTGKNFPKGSFETSKGLMWSVNPEGDNISVNGADPGVMSYTLFTTQGNVGIVIFMNKTIYDNEELESAFKAIRATLFQNAGKLMKR</sequence>
<dbReference type="SUPFAM" id="SSF56601">
    <property type="entry name" value="beta-lactamase/transpeptidase-like"/>
    <property type="match status" value="1"/>
</dbReference>
<reference evidence="3" key="1">
    <citation type="submission" date="2019-07" db="EMBL/GenBank/DDBJ databases">
        <authorList>
            <person name="De-Chao Zhang Q."/>
        </authorList>
    </citation>
    <scope>NUCLEOTIDE SEQUENCE</scope>
    <source>
        <strain evidence="3">TP-CH-4</strain>
    </source>
</reference>
<accession>A0A967AUM8</accession>
<dbReference type="PANTHER" id="PTHR46825">
    <property type="entry name" value="D-ALANYL-D-ALANINE-CARBOXYPEPTIDASE/ENDOPEPTIDASE AMPH"/>
    <property type="match status" value="1"/>
</dbReference>
<proteinExistence type="predicted"/>
<dbReference type="AlphaFoldDB" id="A0A967AUM8"/>
<dbReference type="Gene3D" id="3.40.710.10">
    <property type="entry name" value="DD-peptidase/beta-lactamase superfamily"/>
    <property type="match status" value="1"/>
</dbReference>
<keyword evidence="4" id="KW-1185">Reference proteome</keyword>
<dbReference type="InterPro" id="IPR050491">
    <property type="entry name" value="AmpC-like"/>
</dbReference>
<dbReference type="InterPro" id="IPR012338">
    <property type="entry name" value="Beta-lactam/transpept-like"/>
</dbReference>
<feature type="signal peptide" evidence="1">
    <location>
        <begin position="1"/>
        <end position="21"/>
    </location>
</feature>
<protein>
    <submittedName>
        <fullName evidence="3">Beta-lactamase family protein</fullName>
    </submittedName>
</protein>
<evidence type="ECO:0000313" key="4">
    <source>
        <dbReference type="Proteomes" id="UP000707206"/>
    </source>
</evidence>
<gene>
    <name evidence="3" type="ORF">FK220_015175</name>
</gene>